<name>A0ABD0KSH7_9CAEN</name>
<accession>A0ABD0KSH7</accession>
<sequence>MIPRVKTNRIEYLRALAALPCYGTQPSALPTNHTRVLKWCFIASHQEPTAIVRHEDYLLHLVHLPAADGINLTRLSRDPHAAATT</sequence>
<reference evidence="1 2" key="1">
    <citation type="journal article" date="2023" name="Sci. Data">
        <title>Genome assembly of the Korean intertidal mud-creeper Batillaria attramentaria.</title>
        <authorList>
            <person name="Patra A.K."/>
            <person name="Ho P.T."/>
            <person name="Jun S."/>
            <person name="Lee S.J."/>
            <person name="Kim Y."/>
            <person name="Won Y.J."/>
        </authorList>
    </citation>
    <scope>NUCLEOTIDE SEQUENCE [LARGE SCALE GENOMIC DNA]</scope>
    <source>
        <strain evidence="1">Wonlab-2016</strain>
    </source>
</reference>
<dbReference type="Proteomes" id="UP001519460">
    <property type="component" value="Unassembled WGS sequence"/>
</dbReference>
<gene>
    <name evidence="1" type="ORF">BaRGS_00018514</name>
</gene>
<dbReference type="AlphaFoldDB" id="A0ABD0KSH7"/>
<evidence type="ECO:0000313" key="1">
    <source>
        <dbReference type="EMBL" id="KAK7490169.1"/>
    </source>
</evidence>
<comment type="caution">
    <text evidence="1">The sequence shown here is derived from an EMBL/GenBank/DDBJ whole genome shotgun (WGS) entry which is preliminary data.</text>
</comment>
<keyword evidence="2" id="KW-1185">Reference proteome</keyword>
<organism evidence="1 2">
    <name type="scientific">Batillaria attramentaria</name>
    <dbReference type="NCBI Taxonomy" id="370345"/>
    <lineage>
        <taxon>Eukaryota</taxon>
        <taxon>Metazoa</taxon>
        <taxon>Spiralia</taxon>
        <taxon>Lophotrochozoa</taxon>
        <taxon>Mollusca</taxon>
        <taxon>Gastropoda</taxon>
        <taxon>Caenogastropoda</taxon>
        <taxon>Sorbeoconcha</taxon>
        <taxon>Cerithioidea</taxon>
        <taxon>Batillariidae</taxon>
        <taxon>Batillaria</taxon>
    </lineage>
</organism>
<evidence type="ECO:0000313" key="2">
    <source>
        <dbReference type="Proteomes" id="UP001519460"/>
    </source>
</evidence>
<protein>
    <submittedName>
        <fullName evidence="1">Uncharacterized protein</fullName>
    </submittedName>
</protein>
<proteinExistence type="predicted"/>
<dbReference type="EMBL" id="JACVVK020000129">
    <property type="protein sequence ID" value="KAK7490169.1"/>
    <property type="molecule type" value="Genomic_DNA"/>
</dbReference>